<feature type="region of interest" description="Disordered" evidence="1">
    <location>
        <begin position="1"/>
        <end position="24"/>
    </location>
</feature>
<evidence type="ECO:0000259" key="3">
    <source>
        <dbReference type="Pfam" id="PF23041"/>
    </source>
</evidence>
<keyword evidence="2" id="KW-1133">Transmembrane helix</keyword>
<evidence type="ECO:0000313" key="5">
    <source>
        <dbReference type="Proteomes" id="UP000298416"/>
    </source>
</evidence>
<comment type="caution">
    <text evidence="4">The sequence shown here is derived from an EMBL/GenBank/DDBJ whole genome shotgun (WGS) entry which is preliminary data.</text>
</comment>
<feature type="compositionally biased region" description="Low complexity" evidence="1">
    <location>
        <begin position="429"/>
        <end position="438"/>
    </location>
</feature>
<dbReference type="Proteomes" id="UP000298416">
    <property type="component" value="Unassembled WGS sequence"/>
</dbReference>
<feature type="domain" description="DUF7036" evidence="3">
    <location>
        <begin position="234"/>
        <end position="324"/>
    </location>
</feature>
<evidence type="ECO:0000313" key="4">
    <source>
        <dbReference type="EMBL" id="KAG6406817.1"/>
    </source>
</evidence>
<name>A0A8X8ZIW3_SALSN</name>
<feature type="transmembrane region" description="Helical" evidence="2">
    <location>
        <begin position="41"/>
        <end position="64"/>
    </location>
</feature>
<feature type="compositionally biased region" description="Polar residues" evidence="1">
    <location>
        <begin position="407"/>
        <end position="418"/>
    </location>
</feature>
<dbReference type="AlphaFoldDB" id="A0A8X8ZIW3"/>
<keyword evidence="5" id="KW-1185">Reference proteome</keyword>
<accession>A0A8X8ZIW3</accession>
<organism evidence="4">
    <name type="scientific">Salvia splendens</name>
    <name type="common">Scarlet sage</name>
    <dbReference type="NCBI Taxonomy" id="180675"/>
    <lineage>
        <taxon>Eukaryota</taxon>
        <taxon>Viridiplantae</taxon>
        <taxon>Streptophyta</taxon>
        <taxon>Embryophyta</taxon>
        <taxon>Tracheophyta</taxon>
        <taxon>Spermatophyta</taxon>
        <taxon>Magnoliopsida</taxon>
        <taxon>eudicotyledons</taxon>
        <taxon>Gunneridae</taxon>
        <taxon>Pentapetalae</taxon>
        <taxon>asterids</taxon>
        <taxon>lamiids</taxon>
        <taxon>Lamiales</taxon>
        <taxon>Lamiaceae</taxon>
        <taxon>Nepetoideae</taxon>
        <taxon>Mentheae</taxon>
        <taxon>Salviinae</taxon>
        <taxon>Salvia</taxon>
        <taxon>Salvia subgen. Calosphace</taxon>
        <taxon>core Calosphace</taxon>
    </lineage>
</organism>
<proteinExistence type="predicted"/>
<feature type="compositionally biased region" description="Polar residues" evidence="1">
    <location>
        <begin position="457"/>
        <end position="468"/>
    </location>
</feature>
<evidence type="ECO:0000256" key="1">
    <source>
        <dbReference type="SAM" id="MobiDB-lite"/>
    </source>
</evidence>
<keyword evidence="2" id="KW-0472">Membrane</keyword>
<dbReference type="Pfam" id="PF23041">
    <property type="entry name" value="DUF7036"/>
    <property type="match status" value="2"/>
</dbReference>
<reference evidence="4" key="1">
    <citation type="submission" date="2018-01" db="EMBL/GenBank/DDBJ databases">
        <authorList>
            <person name="Mao J.F."/>
        </authorList>
    </citation>
    <scope>NUCLEOTIDE SEQUENCE</scope>
    <source>
        <strain evidence="4">Huo1</strain>
        <tissue evidence="4">Leaf</tissue>
    </source>
</reference>
<dbReference type="PANTHER" id="PTHR33826:SF4">
    <property type="entry name" value="F20B24.21"/>
    <property type="match status" value="1"/>
</dbReference>
<protein>
    <recommendedName>
        <fullName evidence="3">DUF7036 domain-containing protein</fullName>
    </recommendedName>
</protein>
<reference evidence="4" key="2">
    <citation type="submission" date="2020-08" db="EMBL/GenBank/DDBJ databases">
        <title>Plant Genome Project.</title>
        <authorList>
            <person name="Zhang R.-G."/>
        </authorList>
    </citation>
    <scope>NUCLEOTIDE SEQUENCE</scope>
    <source>
        <strain evidence="4">Huo1</strain>
        <tissue evidence="4">Leaf</tissue>
    </source>
</reference>
<dbReference type="PANTHER" id="PTHR33826">
    <property type="entry name" value="F20B24.21"/>
    <property type="match status" value="1"/>
</dbReference>
<feature type="compositionally biased region" description="Pro residues" evidence="1">
    <location>
        <begin position="345"/>
        <end position="361"/>
    </location>
</feature>
<sequence length="500" mass="53819">MGKAGDQQLPIVQQPPQSQPPRGSSRTFLCHRCAAGASRLVNFRCALVLMLSLAAFLFAAFWFIPSRYRHPGFDAKASVKHSDSFDLALETCAAIPALRSDPPIGPLATVQSYFQLQKPISELIPYISRLEYDVNEEIGVLSLKVAVLSIHQADLSNSTDVVFGFLPDPINTTTNLVALSVLKSSLIDLFLQQYNLTLTPTIFGESSSFEILKFPGGVTIIPENSPLLSLPLVNFTLNSSIYDIKGNLPELKKQLKLGLHLLPNEMVYIQATNEHGSTKDSPVMVEALVASDIPIQPERLRQLAQTITGSPTKENLGLDHSVFGRVKEISLSSFLNHSLFPPVPTPKLTPTPSSSPSPSPSPESAYYTRPSMVQSYSPGISPDSRHAPPPCPTCYAYEPSPRPHNAPQHSLSPNSDSPTPLGCQHCGSDDSPSPSPTSRLDQISPNSSPRATRKSSEAVSTPQTSPASSPLAGIPHGYQSPDNRSGKGLGSPLLVSATYT</sequence>
<evidence type="ECO:0000256" key="2">
    <source>
        <dbReference type="SAM" id="Phobius"/>
    </source>
</evidence>
<feature type="compositionally biased region" description="Low complexity" evidence="1">
    <location>
        <begin position="7"/>
        <end position="16"/>
    </location>
</feature>
<feature type="region of interest" description="Disordered" evidence="1">
    <location>
        <begin position="345"/>
        <end position="500"/>
    </location>
</feature>
<dbReference type="InterPro" id="IPR055464">
    <property type="entry name" value="DUF7036"/>
</dbReference>
<keyword evidence="2" id="KW-0812">Transmembrane</keyword>
<feature type="compositionally biased region" description="Polar residues" evidence="1">
    <location>
        <begin position="439"/>
        <end position="450"/>
    </location>
</feature>
<gene>
    <name evidence="4" type="ORF">SASPL_134428</name>
</gene>
<dbReference type="EMBL" id="PNBA02000012">
    <property type="protein sequence ID" value="KAG6406817.1"/>
    <property type="molecule type" value="Genomic_DNA"/>
</dbReference>
<feature type="domain" description="DUF7036" evidence="3">
    <location>
        <begin position="113"/>
        <end position="204"/>
    </location>
</feature>